<feature type="binding site" evidence="6">
    <location>
        <position position="75"/>
    </location>
    <ligand>
        <name>[4Fe-4S] cluster</name>
        <dbReference type="ChEBI" id="CHEBI:49883"/>
        <note>4Fe-4S-S-AdoMet</note>
    </ligand>
</feature>
<dbReference type="PROSITE" id="PS51918">
    <property type="entry name" value="RADICAL_SAM"/>
    <property type="match status" value="1"/>
</dbReference>
<evidence type="ECO:0000256" key="3">
    <source>
        <dbReference type="ARBA" id="ARBA00022723"/>
    </source>
</evidence>
<dbReference type="InterPro" id="IPR016431">
    <property type="entry name" value="Pyrv-formate_lyase-activ_prd"/>
</dbReference>
<dbReference type="InterPro" id="IPR034457">
    <property type="entry name" value="Organic_radical-activating"/>
</dbReference>
<evidence type="ECO:0000256" key="2">
    <source>
        <dbReference type="ARBA" id="ARBA00022691"/>
    </source>
</evidence>
<dbReference type="SUPFAM" id="SSF102114">
    <property type="entry name" value="Radical SAM enzymes"/>
    <property type="match status" value="1"/>
</dbReference>
<dbReference type="GO" id="GO:0003824">
    <property type="term" value="F:catalytic activity"/>
    <property type="evidence" value="ECO:0007669"/>
    <property type="project" value="InterPro"/>
</dbReference>
<dbReference type="PANTHER" id="PTHR30352:SF5">
    <property type="entry name" value="PYRUVATE FORMATE-LYASE 1-ACTIVATING ENZYME"/>
    <property type="match status" value="1"/>
</dbReference>
<dbReference type="SFLD" id="SFLDG01101">
    <property type="entry name" value="Uncharacterised_Radical_SAM_Su"/>
    <property type="match status" value="1"/>
</dbReference>
<feature type="domain" description="Radical SAM core" evidence="7">
    <location>
        <begin position="53"/>
        <end position="276"/>
    </location>
</feature>
<dbReference type="Proteomes" id="UP000006250">
    <property type="component" value="Unassembled WGS sequence"/>
</dbReference>
<organism evidence="8 9">
    <name type="scientific">Solidesulfovibrio fructosivorans JJ]</name>
    <dbReference type="NCBI Taxonomy" id="596151"/>
    <lineage>
        <taxon>Bacteria</taxon>
        <taxon>Pseudomonadati</taxon>
        <taxon>Thermodesulfobacteriota</taxon>
        <taxon>Desulfovibrionia</taxon>
        <taxon>Desulfovibrionales</taxon>
        <taxon>Desulfovibrionaceae</taxon>
        <taxon>Solidesulfovibrio</taxon>
    </lineage>
</organism>
<dbReference type="CDD" id="cd01335">
    <property type="entry name" value="Radical_SAM"/>
    <property type="match status" value="1"/>
</dbReference>
<reference evidence="8 9" key="1">
    <citation type="submission" date="2010-08" db="EMBL/GenBank/DDBJ databases">
        <title>The draft genome of Desulfovibrio fructosovorans JJ.</title>
        <authorList>
            <consortium name="US DOE Joint Genome Institute (JGI-PGF)"/>
            <person name="Lucas S."/>
            <person name="Copeland A."/>
            <person name="Lapidus A."/>
            <person name="Cheng J.-F."/>
            <person name="Bruce D."/>
            <person name="Goodwin L."/>
            <person name="Pitluck S."/>
            <person name="Land M.L."/>
            <person name="Hauser L."/>
            <person name="Chang Y.-J."/>
            <person name="Jeffries C."/>
            <person name="Wall J.D."/>
            <person name="Stahl D.A."/>
            <person name="Arkin A.P."/>
            <person name="Dehal P."/>
            <person name="Stolyar S.M."/>
            <person name="Hazen T.C."/>
            <person name="Woyke T.J."/>
        </authorList>
    </citation>
    <scope>NUCLEOTIDE SEQUENCE [LARGE SCALE GENOMIC DNA]</scope>
    <source>
        <strain evidence="8 9">JJ</strain>
    </source>
</reference>
<dbReference type="InterPro" id="IPR027596">
    <property type="entry name" value="AmmeMemoSam_rS"/>
</dbReference>
<keyword evidence="9" id="KW-1185">Reference proteome</keyword>
<evidence type="ECO:0000313" key="8">
    <source>
        <dbReference type="EMBL" id="EFL51498.1"/>
    </source>
</evidence>
<keyword evidence="2 6" id="KW-0949">S-adenosyl-L-methionine</keyword>
<evidence type="ECO:0000259" key="7">
    <source>
        <dbReference type="PROSITE" id="PS51918"/>
    </source>
</evidence>
<dbReference type="Gene3D" id="3.20.20.70">
    <property type="entry name" value="Aldolase class I"/>
    <property type="match status" value="1"/>
</dbReference>
<sequence>MECGFCERRCRLGPESFGYCRMYRAGDNGVEERFPDRWCATAVSRVETVPFYHAWPGARCLIIGTAGCNFDCRYCSNAEVVKVDPAGLSDIMLELSPKALVDKARKHGCHAIVFSVNEPTVSLPSLEQVAREARDAGMPMGCLTNGYATVAATERLAEVFSFVNVSLKGLSPDFCKEYLGVPDAGPILRNIEALARKVHVEVTTPVIEGVNDHELDAMAVFLAGIRRDIPWHAFRLLPEYKMQREDYPSIEAISAKIEDCGRRLDYVYFHNFIGSRWVNTRCPSCGAVAIERHSLGCGGDKLDTFHCHGDACPSCGARISLCGSHMAWNIKEASA</sequence>
<dbReference type="STRING" id="596151.DesfrDRAFT_1659"/>
<dbReference type="AlphaFoldDB" id="E1JVL0"/>
<keyword evidence="3 6" id="KW-0479">Metal-binding</keyword>
<dbReference type="PIRSF" id="PIRSF004869">
    <property type="entry name" value="PflX_prd"/>
    <property type="match status" value="1"/>
</dbReference>
<dbReference type="RefSeq" id="WP_005992880.1">
    <property type="nucleotide sequence ID" value="NZ_AECZ01000009.1"/>
</dbReference>
<dbReference type="eggNOG" id="COG1180">
    <property type="taxonomic scope" value="Bacteria"/>
</dbReference>
<dbReference type="SFLD" id="SFLDS00029">
    <property type="entry name" value="Radical_SAM"/>
    <property type="match status" value="1"/>
</dbReference>
<evidence type="ECO:0000313" key="9">
    <source>
        <dbReference type="Proteomes" id="UP000006250"/>
    </source>
</evidence>
<dbReference type="GO" id="GO:0051539">
    <property type="term" value="F:4 iron, 4 sulfur cluster binding"/>
    <property type="evidence" value="ECO:0007669"/>
    <property type="project" value="UniProtKB-KW"/>
</dbReference>
<dbReference type="Pfam" id="PF04055">
    <property type="entry name" value="Radical_SAM"/>
    <property type="match status" value="1"/>
</dbReference>
<feature type="binding site" evidence="6">
    <location>
        <position position="72"/>
    </location>
    <ligand>
        <name>[4Fe-4S] cluster</name>
        <dbReference type="ChEBI" id="CHEBI:49883"/>
        <note>4Fe-4S-S-AdoMet</note>
    </ligand>
</feature>
<evidence type="ECO:0000256" key="6">
    <source>
        <dbReference type="PIRSR" id="PIRSR004869-50"/>
    </source>
</evidence>
<dbReference type="InterPro" id="IPR013785">
    <property type="entry name" value="Aldolase_TIM"/>
</dbReference>
<feature type="binding site" evidence="6">
    <location>
        <position position="68"/>
    </location>
    <ligand>
        <name>[4Fe-4S] cluster</name>
        <dbReference type="ChEBI" id="CHEBI:49883"/>
        <note>4Fe-4S-S-AdoMet</note>
    </ligand>
</feature>
<keyword evidence="4 6" id="KW-0408">Iron</keyword>
<evidence type="ECO:0000256" key="1">
    <source>
        <dbReference type="ARBA" id="ARBA00022485"/>
    </source>
</evidence>
<keyword evidence="1" id="KW-0004">4Fe-4S</keyword>
<dbReference type="PANTHER" id="PTHR30352">
    <property type="entry name" value="PYRUVATE FORMATE-LYASE-ACTIVATING ENZYME"/>
    <property type="match status" value="1"/>
</dbReference>
<dbReference type="InterPro" id="IPR007197">
    <property type="entry name" value="rSAM"/>
</dbReference>
<dbReference type="EMBL" id="AECZ01000009">
    <property type="protein sequence ID" value="EFL51498.1"/>
    <property type="molecule type" value="Genomic_DNA"/>
</dbReference>
<evidence type="ECO:0000256" key="4">
    <source>
        <dbReference type="ARBA" id="ARBA00023004"/>
    </source>
</evidence>
<dbReference type="GO" id="GO:0046872">
    <property type="term" value="F:metal ion binding"/>
    <property type="evidence" value="ECO:0007669"/>
    <property type="project" value="UniProtKB-KW"/>
</dbReference>
<dbReference type="SFLD" id="SFLDG01067">
    <property type="entry name" value="SPASM/twitch_domain_containing"/>
    <property type="match status" value="1"/>
</dbReference>
<proteinExistence type="predicted"/>
<dbReference type="OrthoDB" id="9778883at2"/>
<comment type="caution">
    <text evidence="8">The sequence shown here is derived from an EMBL/GenBank/DDBJ whole genome shotgun (WGS) entry which is preliminary data.</text>
</comment>
<gene>
    <name evidence="8" type="ORF">DesfrDRAFT_1659</name>
</gene>
<protein>
    <submittedName>
        <fullName evidence="8">Radical SAM domain protein</fullName>
    </submittedName>
</protein>
<evidence type="ECO:0000256" key="5">
    <source>
        <dbReference type="ARBA" id="ARBA00023014"/>
    </source>
</evidence>
<name>E1JVL0_SOLFR</name>
<keyword evidence="5 6" id="KW-0411">Iron-sulfur</keyword>
<dbReference type="InterPro" id="IPR058240">
    <property type="entry name" value="rSAM_sf"/>
</dbReference>
<accession>E1JVL0</accession>
<comment type="cofactor">
    <cofactor evidence="6">
        <name>[4Fe-4S] cluster</name>
        <dbReference type="ChEBI" id="CHEBI:49883"/>
    </cofactor>
    <text evidence="6">Binds 1 [4Fe-4S] cluster. The cluster is coordinated with 3 cysteines and an exchangeable S-adenosyl-L-methionine.</text>
</comment>